<feature type="binding site" evidence="1">
    <location>
        <position position="47"/>
    </location>
    <ligand>
        <name>substrate</name>
    </ligand>
</feature>
<feature type="binding site" evidence="1">
    <location>
        <begin position="76"/>
        <end position="77"/>
    </location>
    <ligand>
        <name>substrate</name>
    </ligand>
</feature>
<protein>
    <recommendedName>
        <fullName evidence="3">L-asparaginase N-terminal domain-containing protein</fullName>
    </recommendedName>
</protein>
<comment type="caution">
    <text evidence="4">The sequence shown here is derived from an EMBL/GenBank/DDBJ whole genome shotgun (WGS) entry which is preliminary data.</text>
</comment>
<dbReference type="STRING" id="6689.A0A3R7N3I8"/>
<dbReference type="Pfam" id="PF00710">
    <property type="entry name" value="Asparaginase"/>
    <property type="match status" value="1"/>
</dbReference>
<dbReference type="EMBL" id="QCYY01001670">
    <property type="protein sequence ID" value="ROT76348.1"/>
    <property type="molecule type" value="Genomic_DNA"/>
</dbReference>
<keyword evidence="5" id="KW-1185">Reference proteome</keyword>
<gene>
    <name evidence="4" type="ORF">C7M84_005076</name>
</gene>
<organism evidence="4 5">
    <name type="scientific">Penaeus vannamei</name>
    <name type="common">Whiteleg shrimp</name>
    <name type="synonym">Litopenaeus vannamei</name>
    <dbReference type="NCBI Taxonomy" id="6689"/>
    <lineage>
        <taxon>Eukaryota</taxon>
        <taxon>Metazoa</taxon>
        <taxon>Ecdysozoa</taxon>
        <taxon>Arthropoda</taxon>
        <taxon>Crustacea</taxon>
        <taxon>Multicrustacea</taxon>
        <taxon>Malacostraca</taxon>
        <taxon>Eumalacostraca</taxon>
        <taxon>Eucarida</taxon>
        <taxon>Decapoda</taxon>
        <taxon>Dendrobranchiata</taxon>
        <taxon>Penaeoidea</taxon>
        <taxon>Penaeidae</taxon>
        <taxon>Penaeus</taxon>
    </lineage>
</organism>
<dbReference type="Gene3D" id="3.40.50.1170">
    <property type="entry name" value="L-asparaginase, N-terminal domain"/>
    <property type="match status" value="1"/>
</dbReference>
<sequence>TIDKDYPKTKAGYSFEVGEPAVRRILSRLRPSRSIITKIETVCRKDSQDVTDEDRSELLEKVTGATQSRLVVTHGTDTLIKTATFLANGLRDRGVTAKTVVFTGSFSPEKFRDTDADFNRQPLKASVPSLSLPVPPSPVLPSPLSPPPTYTPLPRAHLSPLFPAPYPVFSPLPSPMPSPPLSLPHPSALPSPTYSPLPCHPLPVHSLSPILCPPPPTYSLSHATPSPVTPLSPVPLPPPLSPPTPRTQAHPDAGIELLLEETHVPISL</sequence>
<dbReference type="Proteomes" id="UP000283509">
    <property type="component" value="Unassembled WGS sequence"/>
</dbReference>
<feature type="region of interest" description="Disordered" evidence="2">
    <location>
        <begin position="221"/>
        <end position="252"/>
    </location>
</feature>
<accession>A0A3R7N3I8</accession>
<evidence type="ECO:0000313" key="4">
    <source>
        <dbReference type="EMBL" id="ROT76348.1"/>
    </source>
</evidence>
<proteinExistence type="predicted"/>
<dbReference type="SUPFAM" id="SSF53774">
    <property type="entry name" value="Glutaminase/Asparaginase"/>
    <property type="match status" value="1"/>
</dbReference>
<feature type="compositionally biased region" description="Pro residues" evidence="2">
    <location>
        <begin position="133"/>
        <end position="146"/>
    </location>
</feature>
<feature type="region of interest" description="Disordered" evidence="2">
    <location>
        <begin position="126"/>
        <end position="146"/>
    </location>
</feature>
<dbReference type="InterPro" id="IPR037152">
    <property type="entry name" value="L-asparaginase_N_sf"/>
</dbReference>
<dbReference type="PRINTS" id="PR01217">
    <property type="entry name" value="PRICHEXTENSN"/>
</dbReference>
<dbReference type="PIRSF" id="PIRSF001220">
    <property type="entry name" value="L-ASNase_gatD"/>
    <property type="match status" value="1"/>
</dbReference>
<evidence type="ECO:0000256" key="1">
    <source>
        <dbReference type="PIRSR" id="PIRSR001220-2"/>
    </source>
</evidence>
<feature type="domain" description="L-asparaginase N-terminal" evidence="3">
    <location>
        <begin position="23"/>
        <end position="119"/>
    </location>
</feature>
<reference evidence="4 5" key="2">
    <citation type="submission" date="2019-01" db="EMBL/GenBank/DDBJ databases">
        <title>The decoding of complex shrimp genome reveals the adaptation for benthos swimmer, frequently molting mechanism and breeding impact on genome.</title>
        <authorList>
            <person name="Sun Y."/>
            <person name="Gao Y."/>
            <person name="Yu Y."/>
        </authorList>
    </citation>
    <scope>NUCLEOTIDE SEQUENCE [LARGE SCALE GENOMIC DNA]</scope>
    <source>
        <tissue evidence="4">Muscle</tissue>
    </source>
</reference>
<dbReference type="InterPro" id="IPR036152">
    <property type="entry name" value="Asp/glu_Ase-like_sf"/>
</dbReference>
<evidence type="ECO:0000256" key="2">
    <source>
        <dbReference type="SAM" id="MobiDB-lite"/>
    </source>
</evidence>
<evidence type="ECO:0000259" key="3">
    <source>
        <dbReference type="Pfam" id="PF00710"/>
    </source>
</evidence>
<dbReference type="AlphaFoldDB" id="A0A3R7N3I8"/>
<evidence type="ECO:0000313" key="5">
    <source>
        <dbReference type="Proteomes" id="UP000283509"/>
    </source>
</evidence>
<dbReference type="InterPro" id="IPR027474">
    <property type="entry name" value="L-asparaginase_N"/>
</dbReference>
<dbReference type="PIRSF" id="PIRSF500176">
    <property type="entry name" value="L_ASNase"/>
    <property type="match status" value="1"/>
</dbReference>
<dbReference type="OrthoDB" id="542841at2759"/>
<dbReference type="InterPro" id="IPR006034">
    <property type="entry name" value="Asparaginase/glutaminase-like"/>
</dbReference>
<name>A0A3R7N3I8_PENVA</name>
<feature type="compositionally biased region" description="Pro residues" evidence="2">
    <location>
        <begin position="227"/>
        <end position="245"/>
    </location>
</feature>
<reference evidence="4 5" key="1">
    <citation type="submission" date="2018-04" db="EMBL/GenBank/DDBJ databases">
        <authorList>
            <person name="Zhang X."/>
            <person name="Yuan J."/>
            <person name="Li F."/>
            <person name="Xiang J."/>
        </authorList>
    </citation>
    <scope>NUCLEOTIDE SEQUENCE [LARGE SCALE GENOMIC DNA]</scope>
    <source>
        <tissue evidence="4">Muscle</tissue>
    </source>
</reference>
<feature type="non-terminal residue" evidence="4">
    <location>
        <position position="1"/>
    </location>
</feature>